<reference evidence="1" key="1">
    <citation type="submission" date="2020-12" db="EMBL/GenBank/DDBJ databases">
        <title>Enhanced detection system for hospital associated transmission using whole genome sequencing surveillance.</title>
        <authorList>
            <person name="Harrison L.H."/>
            <person name="Van Tyne D."/>
            <person name="Marsh J.W."/>
            <person name="Griffith M.P."/>
            <person name="Snyder D.J."/>
            <person name="Cooper V.S."/>
            <person name="Mustapha M."/>
        </authorList>
    </citation>
    <scope>NUCLEOTIDE SEQUENCE</scope>
    <source>
        <strain evidence="1">PSB00042</strain>
    </source>
</reference>
<name>A0A8I1JKJ5_PSEPU</name>
<gene>
    <name evidence="1" type="ORF">JEU22_14455</name>
</gene>
<dbReference type="EMBL" id="JAEHTE010000015">
    <property type="protein sequence ID" value="MBI6885113.1"/>
    <property type="molecule type" value="Genomic_DNA"/>
</dbReference>
<comment type="caution">
    <text evidence="1">The sequence shown here is derived from an EMBL/GenBank/DDBJ whole genome shotgun (WGS) entry which is preliminary data.</text>
</comment>
<protein>
    <submittedName>
        <fullName evidence="1">Uncharacterized protein</fullName>
    </submittedName>
</protein>
<evidence type="ECO:0000313" key="1">
    <source>
        <dbReference type="EMBL" id="MBI6885113.1"/>
    </source>
</evidence>
<dbReference type="AlphaFoldDB" id="A0A8I1JKJ5"/>
<proteinExistence type="predicted"/>
<organism evidence="1 2">
    <name type="scientific">Pseudomonas putida</name>
    <name type="common">Arthrobacter siderocapsulatus</name>
    <dbReference type="NCBI Taxonomy" id="303"/>
    <lineage>
        <taxon>Bacteria</taxon>
        <taxon>Pseudomonadati</taxon>
        <taxon>Pseudomonadota</taxon>
        <taxon>Gammaproteobacteria</taxon>
        <taxon>Pseudomonadales</taxon>
        <taxon>Pseudomonadaceae</taxon>
        <taxon>Pseudomonas</taxon>
    </lineage>
</organism>
<dbReference type="Proteomes" id="UP000637061">
    <property type="component" value="Unassembled WGS sequence"/>
</dbReference>
<sequence>MSWGAHPDTVTMAMVSKIASEKAGGTGTLDYLKYYRGEYELAAFGEAGTLEYIQELDDFIASWEAGKRPSTENLCVPMMGLADTKLPGQKSVFGLAIDRLRGLILSGDVIPQGSRDEAH</sequence>
<dbReference type="RefSeq" id="WP_198747516.1">
    <property type="nucleotide sequence ID" value="NZ_JAEHTE010000015.1"/>
</dbReference>
<evidence type="ECO:0000313" key="2">
    <source>
        <dbReference type="Proteomes" id="UP000637061"/>
    </source>
</evidence>
<accession>A0A8I1JKJ5</accession>